<dbReference type="Pfam" id="PF02272">
    <property type="entry name" value="DHHA1"/>
    <property type="match status" value="1"/>
</dbReference>
<dbReference type="Proteomes" id="UP000199545">
    <property type="component" value="Unassembled WGS sequence"/>
</dbReference>
<reference evidence="3 4" key="1">
    <citation type="submission" date="2016-10" db="EMBL/GenBank/DDBJ databases">
        <authorList>
            <person name="de Groot N.N."/>
        </authorList>
    </citation>
    <scope>NUCLEOTIDE SEQUENCE [LARGE SCALE GENOMIC DNA]</scope>
    <source>
        <strain evidence="3 4">DSM 44778</strain>
    </source>
</reference>
<name>A0A1I3PNR8_9BACL</name>
<dbReference type="RefSeq" id="WP_093229398.1">
    <property type="nucleotide sequence ID" value="NZ_FORR01000006.1"/>
</dbReference>
<dbReference type="Gene3D" id="3.90.1640.10">
    <property type="entry name" value="inorganic pyrophosphatase (n-terminal core)"/>
    <property type="match status" value="1"/>
</dbReference>
<gene>
    <name evidence="3" type="ORF">SAMN05421852_10661</name>
</gene>
<dbReference type="PANTHER" id="PTHR47618">
    <property type="entry name" value="BIFUNCTIONAL OLIGORIBONUCLEASE AND PAP PHOSPHATASE NRNA"/>
    <property type="match status" value="1"/>
</dbReference>
<dbReference type="Gene3D" id="3.10.310.30">
    <property type="match status" value="1"/>
</dbReference>
<evidence type="ECO:0000313" key="4">
    <source>
        <dbReference type="Proteomes" id="UP000199545"/>
    </source>
</evidence>
<dbReference type="OrthoDB" id="9803668at2"/>
<dbReference type="InterPro" id="IPR003156">
    <property type="entry name" value="DHHA1_dom"/>
</dbReference>
<dbReference type="GO" id="GO:0003676">
    <property type="term" value="F:nucleic acid binding"/>
    <property type="evidence" value="ECO:0007669"/>
    <property type="project" value="InterPro"/>
</dbReference>
<dbReference type="PANTHER" id="PTHR47618:SF1">
    <property type="entry name" value="BIFUNCTIONAL OLIGORIBONUCLEASE AND PAP PHOSPHATASE NRNA"/>
    <property type="match status" value="1"/>
</dbReference>
<evidence type="ECO:0000259" key="2">
    <source>
        <dbReference type="Pfam" id="PF02272"/>
    </source>
</evidence>
<feature type="domain" description="DDH" evidence="1">
    <location>
        <begin position="17"/>
        <end position="156"/>
    </location>
</feature>
<organism evidence="3 4">
    <name type="scientific">Thermoflavimicrobium dichotomicum</name>
    <dbReference type="NCBI Taxonomy" id="46223"/>
    <lineage>
        <taxon>Bacteria</taxon>
        <taxon>Bacillati</taxon>
        <taxon>Bacillota</taxon>
        <taxon>Bacilli</taxon>
        <taxon>Bacillales</taxon>
        <taxon>Thermoactinomycetaceae</taxon>
        <taxon>Thermoflavimicrobium</taxon>
    </lineage>
</organism>
<feature type="domain" description="DHHA1" evidence="2">
    <location>
        <begin position="232"/>
        <end position="309"/>
    </location>
</feature>
<accession>A0A1I3PNR8</accession>
<dbReference type="InterPro" id="IPR001667">
    <property type="entry name" value="DDH_dom"/>
</dbReference>
<dbReference type="InterPro" id="IPR038763">
    <property type="entry name" value="DHH_sf"/>
</dbReference>
<protein>
    <submittedName>
        <fullName evidence="3">Phosphoesterase RecJ domain-containing protein</fullName>
    </submittedName>
</protein>
<evidence type="ECO:0000313" key="3">
    <source>
        <dbReference type="EMBL" id="SFJ23404.1"/>
    </source>
</evidence>
<dbReference type="InterPro" id="IPR051319">
    <property type="entry name" value="Oligoribo/pAp-PDE_c-di-AMP_PDE"/>
</dbReference>
<dbReference type="STRING" id="46223.SAMN05421852_10661"/>
<dbReference type="EMBL" id="FORR01000006">
    <property type="protein sequence ID" value="SFJ23404.1"/>
    <property type="molecule type" value="Genomic_DNA"/>
</dbReference>
<dbReference type="AlphaFoldDB" id="A0A1I3PNR8"/>
<dbReference type="SUPFAM" id="SSF64182">
    <property type="entry name" value="DHH phosphoesterases"/>
    <property type="match status" value="1"/>
</dbReference>
<proteinExistence type="predicted"/>
<sequence>MHNFSDATRFIQQADRFLVLSHLHPDGDAIGSTLAMGHLLRSLGKEVVMVNESPVPQKFRFLPETREILMPQEVSEKFHHVIALDAADRERMGTCRELFADGVQILNIDHHATNDLYGTINVVMPTAAATVEILFDWIEFMQCKVDLSLASYIYMGLLTDTGGFRYSNTTPKVLRQAARLVELGVKSHEIADIVLETTTIGQLNLLQKALSTLQLAQDGSIAWMVLKRNDIEPDQEVEGIVNYARNIEGVDVGILFREIDEQTVKVSLRSRKKTDVGQLAKSFGGGGHARAAGCTIHASLEEAQKSVLSRLQAKREFEEA</sequence>
<dbReference type="Pfam" id="PF01368">
    <property type="entry name" value="DHH"/>
    <property type="match status" value="1"/>
</dbReference>
<evidence type="ECO:0000259" key="1">
    <source>
        <dbReference type="Pfam" id="PF01368"/>
    </source>
</evidence>
<keyword evidence="4" id="KW-1185">Reference proteome</keyword>